<comment type="caution">
    <text evidence="2">The sequence shown here is derived from an EMBL/GenBank/DDBJ whole genome shotgun (WGS) entry which is preliminary data.</text>
</comment>
<gene>
    <name evidence="2" type="ORF">FPZ41_13870</name>
</gene>
<sequence length="112" mass="11336">MGIAARVRAETPRTCRTGHFGRSKTASSRGGKRPAAGATLRGWWAAIAPELAGHVTAVGYDADSGRLAVCPEPSAEAAKTRLEQAGVIEAANRSVGCTAVRAPGSGLGYSGS</sequence>
<name>A0A5N8WQR2_9ACTN</name>
<evidence type="ECO:0000313" key="2">
    <source>
        <dbReference type="EMBL" id="MPY49597.1"/>
    </source>
</evidence>
<proteinExistence type="predicted"/>
<dbReference type="Proteomes" id="UP000373149">
    <property type="component" value="Unassembled WGS sequence"/>
</dbReference>
<dbReference type="AlphaFoldDB" id="A0A5N8WQR2"/>
<accession>A0A5N8WQR2</accession>
<reference evidence="2 3" key="1">
    <citation type="submission" date="2019-09" db="EMBL/GenBank/DDBJ databases">
        <authorList>
            <person name="Duangmal K."/>
            <person name="Teo W.F.A."/>
            <person name="Lipun K."/>
        </authorList>
    </citation>
    <scope>NUCLEOTIDE SEQUENCE [LARGE SCALE GENOMIC DNA]</scope>
    <source>
        <strain evidence="2 3">K1PN6</strain>
    </source>
</reference>
<organism evidence="2 3">
    <name type="scientific">Streptomyces acidicola</name>
    <dbReference type="NCBI Taxonomy" id="2596892"/>
    <lineage>
        <taxon>Bacteria</taxon>
        <taxon>Bacillati</taxon>
        <taxon>Actinomycetota</taxon>
        <taxon>Actinomycetes</taxon>
        <taxon>Kitasatosporales</taxon>
        <taxon>Streptomycetaceae</taxon>
        <taxon>Streptomyces</taxon>
    </lineage>
</organism>
<evidence type="ECO:0000313" key="3">
    <source>
        <dbReference type="Proteomes" id="UP000373149"/>
    </source>
</evidence>
<evidence type="ECO:0000256" key="1">
    <source>
        <dbReference type="SAM" id="MobiDB-lite"/>
    </source>
</evidence>
<feature type="region of interest" description="Disordered" evidence="1">
    <location>
        <begin position="1"/>
        <end position="35"/>
    </location>
</feature>
<protein>
    <submittedName>
        <fullName evidence="2">DUF721 domain-containing protein</fullName>
    </submittedName>
</protein>
<dbReference type="EMBL" id="VMNX01000040">
    <property type="protein sequence ID" value="MPY49597.1"/>
    <property type="molecule type" value="Genomic_DNA"/>
</dbReference>
<keyword evidence="3" id="KW-1185">Reference proteome</keyword>